<dbReference type="EMBL" id="CZBM01000010">
    <property type="protein sequence ID" value="CUQ37771.1"/>
    <property type="molecule type" value="Genomic_DNA"/>
</dbReference>
<name>A0A174VWR1_PARDI</name>
<dbReference type="RefSeq" id="WP_057328730.1">
    <property type="nucleotide sequence ID" value="NZ_CZBM01000010.1"/>
</dbReference>
<protein>
    <submittedName>
        <fullName evidence="1">Uncharacterized protein</fullName>
    </submittedName>
</protein>
<gene>
    <name evidence="1" type="ORF">ERS852560_02491</name>
</gene>
<reference evidence="1 2" key="1">
    <citation type="submission" date="2015-09" db="EMBL/GenBank/DDBJ databases">
        <authorList>
            <consortium name="Pathogen Informatics"/>
        </authorList>
    </citation>
    <scope>NUCLEOTIDE SEQUENCE [LARGE SCALE GENOMIC DNA]</scope>
    <source>
        <strain evidence="1 2">2789STDY5834948</strain>
    </source>
</reference>
<organism evidence="1 2">
    <name type="scientific">Parabacteroides distasonis</name>
    <dbReference type="NCBI Taxonomy" id="823"/>
    <lineage>
        <taxon>Bacteria</taxon>
        <taxon>Pseudomonadati</taxon>
        <taxon>Bacteroidota</taxon>
        <taxon>Bacteroidia</taxon>
        <taxon>Bacteroidales</taxon>
        <taxon>Tannerellaceae</taxon>
        <taxon>Parabacteroides</taxon>
    </lineage>
</organism>
<evidence type="ECO:0000313" key="2">
    <source>
        <dbReference type="Proteomes" id="UP000095332"/>
    </source>
</evidence>
<accession>A0A174VWR1</accession>
<dbReference type="Proteomes" id="UP000095332">
    <property type="component" value="Unassembled WGS sequence"/>
</dbReference>
<evidence type="ECO:0000313" key="1">
    <source>
        <dbReference type="EMBL" id="CUQ37771.1"/>
    </source>
</evidence>
<sequence>MASEALNKYIEKRYDRWLDYAKYHCSLAGMSSEAIDVLNEVMCMLLQKPLEHLSRLMEAKQGKYTELDWYILQMIKLNVTSDTSPYRHKYKPIPVDENVDWRRLNIIDEPDDSIDRTEYIRERMQDIRDMVDLLGLSEKAKRIFAWKFFAGESFADWPGPESRKELYETYKSVFNAVMDKKEGRLLF</sequence>
<dbReference type="AlphaFoldDB" id="A0A174VWR1"/>
<proteinExistence type="predicted"/>